<name>A0A4Q8L5L4_9GAMM</name>
<dbReference type="InterPro" id="IPR026634">
    <property type="entry name" value="TPST-like"/>
</dbReference>
<evidence type="ECO:0000256" key="1">
    <source>
        <dbReference type="ARBA" id="ARBA00022679"/>
    </source>
</evidence>
<dbReference type="InterPro" id="IPR027417">
    <property type="entry name" value="P-loop_NTPase"/>
</dbReference>
<gene>
    <name evidence="2" type="ORF">EA660_17275</name>
</gene>
<dbReference type="RefSeq" id="WP_130552706.1">
    <property type="nucleotide sequence ID" value="NZ_SHMC01000008.1"/>
</dbReference>
<proteinExistence type="predicted"/>
<dbReference type="EMBL" id="SHMC01000008">
    <property type="protein sequence ID" value="TAA21706.1"/>
    <property type="molecule type" value="Genomic_DNA"/>
</dbReference>
<dbReference type="OrthoDB" id="9766687at2"/>
<dbReference type="Gene3D" id="3.40.50.300">
    <property type="entry name" value="P-loop containing nucleotide triphosphate hydrolases"/>
    <property type="match status" value="1"/>
</dbReference>
<protein>
    <submittedName>
        <fullName evidence="2">Sulfotransferase family protein</fullName>
    </submittedName>
</protein>
<dbReference type="Gene3D" id="1.25.40.10">
    <property type="entry name" value="Tetratricopeptide repeat domain"/>
    <property type="match status" value="1"/>
</dbReference>
<dbReference type="AlphaFoldDB" id="A0A4Q8L5L4"/>
<evidence type="ECO:0000313" key="2">
    <source>
        <dbReference type="EMBL" id="TAA21706.1"/>
    </source>
</evidence>
<organism evidence="2 3">
    <name type="scientific">Pseudoxanthomonas winnipegensis</name>
    <dbReference type="NCBI Taxonomy" id="2480810"/>
    <lineage>
        <taxon>Bacteria</taxon>
        <taxon>Pseudomonadati</taxon>
        <taxon>Pseudomonadota</taxon>
        <taxon>Gammaproteobacteria</taxon>
        <taxon>Lysobacterales</taxon>
        <taxon>Lysobacteraceae</taxon>
        <taxon>Pseudoxanthomonas</taxon>
    </lineage>
</organism>
<evidence type="ECO:0000313" key="3">
    <source>
        <dbReference type="Proteomes" id="UP000292627"/>
    </source>
</evidence>
<dbReference type="GO" id="GO:0008476">
    <property type="term" value="F:protein-tyrosine sulfotransferase activity"/>
    <property type="evidence" value="ECO:0007669"/>
    <property type="project" value="InterPro"/>
</dbReference>
<comment type="caution">
    <text evidence="2">The sequence shown here is derived from an EMBL/GenBank/DDBJ whole genome shotgun (WGS) entry which is preliminary data.</text>
</comment>
<keyword evidence="1 2" id="KW-0808">Transferase</keyword>
<dbReference type="PANTHER" id="PTHR12788:SF10">
    <property type="entry name" value="PROTEIN-TYROSINE SULFOTRANSFERASE"/>
    <property type="match status" value="1"/>
</dbReference>
<reference evidence="2 3" key="1">
    <citation type="submission" date="2019-02" db="EMBL/GenBank/DDBJ databases">
        <title>WGS of Pseudoxanthomonas species novum from clinical isolates.</title>
        <authorList>
            <person name="Bernier A.-M."/>
            <person name="Bernard K."/>
            <person name="Vachon A."/>
        </authorList>
    </citation>
    <scope>NUCLEOTIDE SEQUENCE [LARGE SCALE GENOMIC DNA]</scope>
    <source>
        <strain evidence="2 3">NML171200</strain>
    </source>
</reference>
<dbReference type="Pfam" id="PF13469">
    <property type="entry name" value="Sulfotransfer_3"/>
    <property type="match status" value="1"/>
</dbReference>
<dbReference type="InterPro" id="IPR011990">
    <property type="entry name" value="TPR-like_helical_dom_sf"/>
</dbReference>
<dbReference type="SUPFAM" id="SSF48452">
    <property type="entry name" value="TPR-like"/>
    <property type="match status" value="1"/>
</dbReference>
<sequence length="522" mass="57931">MQQTLDHLWRTGQALEAKGDLATAQSSYQAILDHEPRHIPARLRLSRFAQFNDDYRGARQHALTAADQIRSGASTRLLAFVTQRLLDFSEENEVAALILATDWTDPEVLRQSPALAQHLWLAGRFHDALRFLDAVQSKVAENALLSFTRGNVLRYLGRAKDATAHYLRAQALQPHTVDVHWALATHGRREGASERLARIEASQSRYAADSLEQVHLLYALFHELDRLEQFDAAWKALSRGSELMHQRLKHNPALDKQRIRALQSLGCEPQGANAATYQFQPRPIFIVGLPRTGTTLLDRILGNHGWVSSAGERNDFAAAVSQATNHFFGTLLDEEDPAAFLDIDLKAVGHAYQQRLRQHASATAYAIDKNPQNLFNLPLIIRAMPQAKILVLVRDPMDAAFSNLKELFHGGAYAYSYDFQSLAVRVSGVSRLIKGWSHQNPDAIRVISYETLVQAPEQTIAATLDFLGLPAATGLTDLSSNTSAVATASSSQVRDQINQKGRGAWLRYASQLAPLKAMMDNG</sequence>
<dbReference type="PANTHER" id="PTHR12788">
    <property type="entry name" value="PROTEIN-TYROSINE SULFOTRANSFERASE 2"/>
    <property type="match status" value="1"/>
</dbReference>
<accession>A0A4Q8L5L4</accession>
<dbReference type="SUPFAM" id="SSF52540">
    <property type="entry name" value="P-loop containing nucleoside triphosphate hydrolases"/>
    <property type="match status" value="1"/>
</dbReference>
<dbReference type="Proteomes" id="UP000292627">
    <property type="component" value="Unassembled WGS sequence"/>
</dbReference>